<accession>A0A1F5FIM8</accession>
<dbReference type="Proteomes" id="UP000176682">
    <property type="component" value="Unassembled WGS sequence"/>
</dbReference>
<organism evidence="1 2">
    <name type="scientific">Candidatus Collierbacteria bacterium RIFOXYB1_FULL_49_13</name>
    <dbReference type="NCBI Taxonomy" id="1817728"/>
    <lineage>
        <taxon>Bacteria</taxon>
        <taxon>Candidatus Collieribacteriota</taxon>
    </lineage>
</organism>
<comment type="caution">
    <text evidence="1">The sequence shown here is derived from an EMBL/GenBank/DDBJ whole genome shotgun (WGS) entry which is preliminary data.</text>
</comment>
<proteinExistence type="predicted"/>
<name>A0A1F5FIM8_9BACT</name>
<dbReference type="CDD" id="cd06223">
    <property type="entry name" value="PRTases_typeI"/>
    <property type="match status" value="1"/>
</dbReference>
<dbReference type="AlphaFoldDB" id="A0A1F5FIM8"/>
<evidence type="ECO:0000313" key="2">
    <source>
        <dbReference type="Proteomes" id="UP000176682"/>
    </source>
</evidence>
<gene>
    <name evidence="1" type="ORF">A2368_03425</name>
</gene>
<evidence type="ECO:0008006" key="3">
    <source>
        <dbReference type="Google" id="ProtNLM"/>
    </source>
</evidence>
<evidence type="ECO:0000313" key="1">
    <source>
        <dbReference type="EMBL" id="OGD79466.1"/>
    </source>
</evidence>
<dbReference type="EMBL" id="MFAM01000020">
    <property type="protein sequence ID" value="OGD79466.1"/>
    <property type="molecule type" value="Genomic_DNA"/>
</dbReference>
<dbReference type="InterPro" id="IPR000836">
    <property type="entry name" value="PRTase_dom"/>
</dbReference>
<dbReference type="InterPro" id="IPR029057">
    <property type="entry name" value="PRTase-like"/>
</dbReference>
<dbReference type="Gene3D" id="3.40.50.2020">
    <property type="match status" value="1"/>
</dbReference>
<reference evidence="1 2" key="1">
    <citation type="journal article" date="2016" name="Nat. Commun.">
        <title>Thousands of microbial genomes shed light on interconnected biogeochemical processes in an aquifer system.</title>
        <authorList>
            <person name="Anantharaman K."/>
            <person name="Brown C.T."/>
            <person name="Hug L.A."/>
            <person name="Sharon I."/>
            <person name="Castelle C.J."/>
            <person name="Probst A.J."/>
            <person name="Thomas B.C."/>
            <person name="Singh A."/>
            <person name="Wilkins M.J."/>
            <person name="Karaoz U."/>
            <person name="Brodie E.L."/>
            <person name="Williams K.H."/>
            <person name="Hubbard S.S."/>
            <person name="Banfield J.F."/>
        </authorList>
    </citation>
    <scope>NUCLEOTIDE SEQUENCE [LARGE SCALE GENOMIC DNA]</scope>
</reference>
<sequence length="240" mass="27243">MLEIGLHVANEMMLYEGSIDELRALAIFLSENNTPGYQHLFDFIKLHSSHYARDIHEHSKVLPETVAQLNQEAQKVRATLGLTQNHVRDAHRRQLCARGGFWEMRHYFGLLPGVIDDIAQNQPDHIVCATLSGSVLGEYISQDLKMRHGLQIPVDHIVYKRQDSLPIQGQVPLNFSPGGDNILIVEDVVQEPFTTRTTLDVLRQFRPTITLSLFALEIDPAPLAQEALVYYNTVFTFETE</sequence>
<protein>
    <recommendedName>
        <fullName evidence="3">Phosphoribosyltransferase domain-containing protein</fullName>
    </recommendedName>
</protein>
<dbReference type="SUPFAM" id="SSF53271">
    <property type="entry name" value="PRTase-like"/>
    <property type="match status" value="1"/>
</dbReference>